<keyword evidence="1" id="KW-0472">Membrane</keyword>
<feature type="transmembrane region" description="Helical" evidence="1">
    <location>
        <begin position="26"/>
        <end position="43"/>
    </location>
</feature>
<name>A0A1H6TM98_9BACT</name>
<dbReference type="Pfam" id="PF15071">
    <property type="entry name" value="TMEM220"/>
    <property type="match status" value="1"/>
</dbReference>
<dbReference type="PANTHER" id="PTHR34262:SF1">
    <property type="entry name" value="TRANSMEMBRANE PROTEIN 220"/>
    <property type="match status" value="1"/>
</dbReference>
<accession>A0A1H6TM98</accession>
<keyword evidence="1" id="KW-1133">Transmembrane helix</keyword>
<dbReference type="AlphaFoldDB" id="A0A1H6TM98"/>
<dbReference type="PANTHER" id="PTHR34262">
    <property type="entry name" value="TRANSMEMBRANE PROTEIN 220"/>
    <property type="match status" value="1"/>
</dbReference>
<dbReference type="RefSeq" id="WP_090335121.1">
    <property type="nucleotide sequence ID" value="NZ_FNXY01000003.1"/>
</dbReference>
<dbReference type="EMBL" id="FNXY01000003">
    <property type="protein sequence ID" value="SEI76872.1"/>
    <property type="molecule type" value="Genomic_DNA"/>
</dbReference>
<keyword evidence="1 2" id="KW-0812">Transmembrane</keyword>
<organism evidence="2 3">
    <name type="scientific">Dyadobacter koreensis</name>
    <dbReference type="NCBI Taxonomy" id="408657"/>
    <lineage>
        <taxon>Bacteria</taxon>
        <taxon>Pseudomonadati</taxon>
        <taxon>Bacteroidota</taxon>
        <taxon>Cytophagia</taxon>
        <taxon>Cytophagales</taxon>
        <taxon>Spirosomataceae</taxon>
        <taxon>Dyadobacter</taxon>
    </lineage>
</organism>
<evidence type="ECO:0000313" key="3">
    <source>
        <dbReference type="Proteomes" id="UP000199532"/>
    </source>
</evidence>
<evidence type="ECO:0000313" key="2">
    <source>
        <dbReference type="EMBL" id="SEI76872.1"/>
    </source>
</evidence>
<protein>
    <submittedName>
        <fullName evidence="2">Transmembrane family 220, helix</fullName>
    </submittedName>
</protein>
<dbReference type="OrthoDB" id="329078at2"/>
<sequence>MKFFKIVFGLLFMLFAYFQFNDPDSTVWIFTYSAAALACYMSVNNLWPSWVFYVLAAGYLVAAIFQWPPQFEGIFFGEAQMRSINIEEARESLGLLICCVAMVILGKWGIPKIED</sequence>
<proteinExistence type="predicted"/>
<reference evidence="2 3" key="1">
    <citation type="submission" date="2016-10" db="EMBL/GenBank/DDBJ databases">
        <authorList>
            <person name="de Groot N.N."/>
        </authorList>
    </citation>
    <scope>NUCLEOTIDE SEQUENCE [LARGE SCALE GENOMIC DNA]</scope>
    <source>
        <strain evidence="2 3">DSM 19938</strain>
    </source>
</reference>
<feature type="transmembrane region" description="Helical" evidence="1">
    <location>
        <begin position="50"/>
        <end position="67"/>
    </location>
</feature>
<dbReference type="STRING" id="408657.SAMN04487995_2112"/>
<dbReference type="Proteomes" id="UP000199532">
    <property type="component" value="Unassembled WGS sequence"/>
</dbReference>
<gene>
    <name evidence="2" type="ORF">SAMN04487995_2112</name>
</gene>
<dbReference type="InterPro" id="IPR029377">
    <property type="entry name" value="TMEM220"/>
</dbReference>
<keyword evidence="3" id="KW-1185">Reference proteome</keyword>
<evidence type="ECO:0000256" key="1">
    <source>
        <dbReference type="SAM" id="Phobius"/>
    </source>
</evidence>